<keyword evidence="4" id="KW-0677">Repeat</keyword>
<dbReference type="PROSITE" id="PS51450">
    <property type="entry name" value="LRR"/>
    <property type="match status" value="1"/>
</dbReference>
<evidence type="ECO:0000256" key="1">
    <source>
        <dbReference type="ARBA" id="ARBA00004496"/>
    </source>
</evidence>
<dbReference type="OrthoDB" id="1687175at2759"/>
<evidence type="ECO:0000256" key="4">
    <source>
        <dbReference type="ARBA" id="ARBA00022737"/>
    </source>
</evidence>
<feature type="region of interest" description="Disordered" evidence="5">
    <location>
        <begin position="425"/>
        <end position="459"/>
    </location>
</feature>
<comment type="caution">
    <text evidence="6">The sequence shown here is derived from an EMBL/GenBank/DDBJ whole genome shotgun (WGS) entry which is preliminary data.</text>
</comment>
<dbReference type="GO" id="GO:0005737">
    <property type="term" value="C:cytoplasm"/>
    <property type="evidence" value="ECO:0007669"/>
    <property type="project" value="UniProtKB-SubCell"/>
</dbReference>
<evidence type="ECO:0000313" key="7">
    <source>
        <dbReference type="Proteomes" id="UP000606274"/>
    </source>
</evidence>
<protein>
    <recommendedName>
        <fullName evidence="8">X-ray radiation resistance-associated protein 1</fullName>
    </recommendedName>
</protein>
<dbReference type="SMART" id="SM00369">
    <property type="entry name" value="LRR_TYP"/>
    <property type="match status" value="5"/>
</dbReference>
<proteinExistence type="predicted"/>
<dbReference type="Proteomes" id="UP000606274">
    <property type="component" value="Unassembled WGS sequence"/>
</dbReference>
<dbReference type="GO" id="GO:0005634">
    <property type="term" value="C:nucleus"/>
    <property type="evidence" value="ECO:0007669"/>
    <property type="project" value="TreeGrafter"/>
</dbReference>
<accession>A0A8T0AXD6</accession>
<dbReference type="InterPro" id="IPR003591">
    <property type="entry name" value="Leu-rich_rpt_typical-subtyp"/>
</dbReference>
<keyword evidence="7" id="KW-1185">Reference proteome</keyword>
<dbReference type="PANTHER" id="PTHR22710:SF2">
    <property type="entry name" value="X-RAY RADIATION RESISTANCE-ASSOCIATED PROTEIN 1"/>
    <property type="match status" value="1"/>
</dbReference>
<sequence length="666" mass="75284">MAGLGIYKLDNGESFPTNCFPIRSSHQNKEGAGHWLTVHRGSVEDRCKSLKHPTSLKCVCTGPSGQSECKRPRQKASSKSSGNILNGMVLLALHSVDKPSDLCYVDISERKLKSVTLEGLEEFDSVAYMNASDNYLTLEAFSRFPALRELELSLNCISTVKVNAVDFPKLEVLDLSYNNLSSDSILAIGLLQRLKVLYLTGNGLQTLPPDMTVPNILHGDQGPVCSLLFQTLEVLMLDDNNLSSCVFRSLSNLKRLRHLNLEGNYISEVPYLQAVPVRQVPGCSDSQVNQQKHSSIETDIESPQLTDEGDLCPPLPELRYLNLANNKIFEEEALLAVALLPFLSELVIHSNPLTTQRSGDPPMLTWILQDRLGIKIRRKKLLKTDIDKPRLVLPVNPKRKVETKLPKLQKVSLITKPLCASEIPSTDRSIKQNKRPQPDFKCTDMLFPSSSQTNTEDVKKEKVVTASSVSDPLEMEKIEIHSKSHQNEEMFFVTELNDLHKHEYQDKTEKTVDITDFARNDTKQYLFGYEVLEDNNLDVNMTKSIGIQQTVRALEFTLKNLLVYRDYKVNSDCLQRPYKEQPKGTRKLLFAKPQKTKGEKVKEILTEMKERKTISEVPLEKILPAKEISKNEYEKALILLKDIKSKYKMVHLKSMKQAAQLKCNCG</sequence>
<name>A0A8T0AXD6_SILME</name>
<organism evidence="6 7">
    <name type="scientific">Silurus meridionalis</name>
    <name type="common">Southern catfish</name>
    <name type="synonym">Silurus soldatovi meridionalis</name>
    <dbReference type="NCBI Taxonomy" id="175797"/>
    <lineage>
        <taxon>Eukaryota</taxon>
        <taxon>Metazoa</taxon>
        <taxon>Chordata</taxon>
        <taxon>Craniata</taxon>
        <taxon>Vertebrata</taxon>
        <taxon>Euteleostomi</taxon>
        <taxon>Actinopterygii</taxon>
        <taxon>Neopterygii</taxon>
        <taxon>Teleostei</taxon>
        <taxon>Ostariophysi</taxon>
        <taxon>Siluriformes</taxon>
        <taxon>Siluridae</taxon>
        <taxon>Silurus</taxon>
    </lineage>
</organism>
<gene>
    <name evidence="6" type="ORF">HF521_005457</name>
</gene>
<dbReference type="SUPFAM" id="SSF52058">
    <property type="entry name" value="L domain-like"/>
    <property type="match status" value="1"/>
</dbReference>
<dbReference type="PANTHER" id="PTHR22710">
    <property type="entry name" value="X-RAY RADIATION RESISTANCE ASSOCIATED PROTEIN 1 XRRA1"/>
    <property type="match status" value="1"/>
</dbReference>
<dbReference type="Pfam" id="PF13855">
    <property type="entry name" value="LRR_8"/>
    <property type="match status" value="1"/>
</dbReference>
<evidence type="ECO:0000256" key="2">
    <source>
        <dbReference type="ARBA" id="ARBA00022490"/>
    </source>
</evidence>
<keyword evidence="2" id="KW-0963">Cytoplasm</keyword>
<evidence type="ECO:0000256" key="3">
    <source>
        <dbReference type="ARBA" id="ARBA00022614"/>
    </source>
</evidence>
<dbReference type="EMBL" id="JABFDY010000015">
    <property type="protein sequence ID" value="KAF7697039.1"/>
    <property type="molecule type" value="Genomic_DNA"/>
</dbReference>
<comment type="subcellular location">
    <subcellularLocation>
        <location evidence="1">Cytoplasm</location>
    </subcellularLocation>
</comment>
<evidence type="ECO:0008006" key="8">
    <source>
        <dbReference type="Google" id="ProtNLM"/>
    </source>
</evidence>
<dbReference type="InterPro" id="IPR032675">
    <property type="entry name" value="LRR_dom_sf"/>
</dbReference>
<dbReference type="InterPro" id="IPR001611">
    <property type="entry name" value="Leu-rich_rpt"/>
</dbReference>
<evidence type="ECO:0000256" key="5">
    <source>
        <dbReference type="SAM" id="MobiDB-lite"/>
    </source>
</evidence>
<dbReference type="Gene3D" id="3.80.10.10">
    <property type="entry name" value="Ribonuclease Inhibitor"/>
    <property type="match status" value="2"/>
</dbReference>
<dbReference type="AlphaFoldDB" id="A0A8T0AXD6"/>
<evidence type="ECO:0000313" key="6">
    <source>
        <dbReference type="EMBL" id="KAF7697039.1"/>
    </source>
</evidence>
<reference evidence="6" key="1">
    <citation type="submission" date="2020-08" db="EMBL/GenBank/DDBJ databases">
        <title>Chromosome-level assembly of Southern catfish (Silurus meridionalis) provides insights into visual adaptation to the nocturnal and benthic lifestyles.</title>
        <authorList>
            <person name="Zhang Y."/>
            <person name="Wang D."/>
            <person name="Peng Z."/>
        </authorList>
    </citation>
    <scope>NUCLEOTIDE SEQUENCE</scope>
    <source>
        <strain evidence="6">SWU-2019-XX</strain>
        <tissue evidence="6">Muscle</tissue>
    </source>
</reference>
<keyword evidence="3" id="KW-0433">Leucine-rich repeat</keyword>